<reference evidence="2" key="1">
    <citation type="submission" date="2018-02" db="EMBL/GenBank/DDBJ databases">
        <title>Rhizophora mucronata_Transcriptome.</title>
        <authorList>
            <person name="Meera S.P."/>
            <person name="Sreeshan A."/>
            <person name="Augustine A."/>
        </authorList>
    </citation>
    <scope>NUCLEOTIDE SEQUENCE</scope>
    <source>
        <tissue evidence="2">Leaf</tissue>
    </source>
</reference>
<organism evidence="2">
    <name type="scientific">Rhizophora mucronata</name>
    <name type="common">Asiatic mangrove</name>
    <dbReference type="NCBI Taxonomy" id="61149"/>
    <lineage>
        <taxon>Eukaryota</taxon>
        <taxon>Viridiplantae</taxon>
        <taxon>Streptophyta</taxon>
        <taxon>Embryophyta</taxon>
        <taxon>Tracheophyta</taxon>
        <taxon>Spermatophyta</taxon>
        <taxon>Magnoliopsida</taxon>
        <taxon>eudicotyledons</taxon>
        <taxon>Gunneridae</taxon>
        <taxon>Pentapetalae</taxon>
        <taxon>rosids</taxon>
        <taxon>fabids</taxon>
        <taxon>Malpighiales</taxon>
        <taxon>Rhizophoraceae</taxon>
        <taxon>Rhizophora</taxon>
    </lineage>
</organism>
<proteinExistence type="predicted"/>
<name>A0A2P2R1W6_RHIMU</name>
<dbReference type="AlphaFoldDB" id="A0A2P2R1W6"/>
<sequence length="65" mass="7580">MSYSHLCLIHTLVIILEYCASIFFVSGSLTSLYALFSLPHEPFSHSYLLKVAFFFISFRKSNFFF</sequence>
<accession>A0A2P2R1W6</accession>
<evidence type="ECO:0000313" key="2">
    <source>
        <dbReference type="EMBL" id="MBX73114.1"/>
    </source>
</evidence>
<keyword evidence="1" id="KW-1133">Transmembrane helix</keyword>
<dbReference type="EMBL" id="GGEC01092630">
    <property type="protein sequence ID" value="MBX73114.1"/>
    <property type="molecule type" value="Transcribed_RNA"/>
</dbReference>
<protein>
    <submittedName>
        <fullName evidence="2">Uncharacterized protein</fullName>
    </submittedName>
</protein>
<feature type="transmembrane region" description="Helical" evidence="1">
    <location>
        <begin position="12"/>
        <end position="36"/>
    </location>
</feature>
<evidence type="ECO:0000256" key="1">
    <source>
        <dbReference type="SAM" id="Phobius"/>
    </source>
</evidence>
<keyword evidence="1" id="KW-0812">Transmembrane</keyword>
<keyword evidence="1" id="KW-0472">Membrane</keyword>